<gene>
    <name evidence="1" type="ORF">Cfor_11380</name>
</gene>
<reference evidence="2" key="1">
    <citation type="submission" date="2020-01" db="EMBL/GenBank/DDBJ databases">
        <title>Draft genome sequence of the Termite Coptotermes fromosanus.</title>
        <authorList>
            <person name="Itakura S."/>
            <person name="Yosikawa Y."/>
            <person name="Umezawa K."/>
        </authorList>
    </citation>
    <scope>NUCLEOTIDE SEQUENCE [LARGE SCALE GENOMIC DNA]</scope>
</reference>
<dbReference type="Proteomes" id="UP000502823">
    <property type="component" value="Unassembled WGS sequence"/>
</dbReference>
<feature type="non-terminal residue" evidence="1">
    <location>
        <position position="187"/>
    </location>
</feature>
<evidence type="ECO:0000313" key="2">
    <source>
        <dbReference type="Proteomes" id="UP000502823"/>
    </source>
</evidence>
<sequence length="187" mass="20781">MGLPWKAHHGPIYGIGGIQATDLKGRVEVLFSPLKGEPRIVARAVILDDILGRHPQITIPETAIRMTAGLPPADRKWFVPGTIDLLLGADVLGLILSDVLPGLRIGVVENLPPYNLNTLLNKYSSFDKLIGVTAWIRRFIHNGRNPQIKIQTTTLSSFERQQALAFWVRVVQIEHFADIIDTLKRGL</sequence>
<dbReference type="InParanoid" id="A0A6L2QD70"/>
<keyword evidence="2" id="KW-1185">Reference proteome</keyword>
<evidence type="ECO:0000313" key="1">
    <source>
        <dbReference type="EMBL" id="GFG40017.1"/>
    </source>
</evidence>
<dbReference type="EMBL" id="BLKM01001367">
    <property type="protein sequence ID" value="GFG40017.1"/>
    <property type="molecule type" value="Genomic_DNA"/>
</dbReference>
<dbReference type="OrthoDB" id="8123403at2759"/>
<name>A0A6L2QD70_COPFO</name>
<protein>
    <submittedName>
        <fullName evidence="1">Uncharacterized protein</fullName>
    </submittedName>
</protein>
<organism evidence="1 2">
    <name type="scientific">Coptotermes formosanus</name>
    <name type="common">Formosan subterranean termite</name>
    <dbReference type="NCBI Taxonomy" id="36987"/>
    <lineage>
        <taxon>Eukaryota</taxon>
        <taxon>Metazoa</taxon>
        <taxon>Ecdysozoa</taxon>
        <taxon>Arthropoda</taxon>
        <taxon>Hexapoda</taxon>
        <taxon>Insecta</taxon>
        <taxon>Pterygota</taxon>
        <taxon>Neoptera</taxon>
        <taxon>Polyneoptera</taxon>
        <taxon>Dictyoptera</taxon>
        <taxon>Blattodea</taxon>
        <taxon>Blattoidea</taxon>
        <taxon>Termitoidae</taxon>
        <taxon>Rhinotermitidae</taxon>
        <taxon>Coptotermes</taxon>
    </lineage>
</organism>
<comment type="caution">
    <text evidence="1">The sequence shown here is derived from an EMBL/GenBank/DDBJ whole genome shotgun (WGS) entry which is preliminary data.</text>
</comment>
<dbReference type="AlphaFoldDB" id="A0A6L2QD70"/>
<proteinExistence type="predicted"/>
<accession>A0A6L2QD70</accession>